<dbReference type="PROSITE" id="PS51379">
    <property type="entry name" value="4FE4S_FER_2"/>
    <property type="match status" value="2"/>
</dbReference>
<evidence type="ECO:0000313" key="6">
    <source>
        <dbReference type="EMBL" id="ADI73338.1"/>
    </source>
</evidence>
<evidence type="ECO:0000313" key="7">
    <source>
        <dbReference type="Proteomes" id="UP000000391"/>
    </source>
</evidence>
<dbReference type="RefSeq" id="WP_013193906.1">
    <property type="nucleotide sequence ID" value="NC_014253.1"/>
</dbReference>
<dbReference type="AlphaFoldDB" id="D7E7Z6"/>
<keyword evidence="1" id="KW-0004">4Fe-4S</keyword>
<dbReference type="STRING" id="644295.Metev_0420"/>
<dbReference type="Proteomes" id="UP000000391">
    <property type="component" value="Chromosome"/>
</dbReference>
<evidence type="ECO:0000256" key="4">
    <source>
        <dbReference type="ARBA" id="ARBA00023014"/>
    </source>
</evidence>
<reference evidence="6 7" key="1">
    <citation type="submission" date="2010-06" db="EMBL/GenBank/DDBJ databases">
        <title>Complete sequence chromosome of Methanohalobium evestigatum Z-7303.</title>
        <authorList>
            <consortium name="US DOE Joint Genome Institute"/>
            <person name="Lucas S."/>
            <person name="Copeland A."/>
            <person name="Lapidus A."/>
            <person name="Cheng J.-F."/>
            <person name="Bruce D."/>
            <person name="Goodwin L."/>
            <person name="Pitluck S."/>
            <person name="Saunders E."/>
            <person name="Detter J.C."/>
            <person name="Han C."/>
            <person name="Tapia R."/>
            <person name="Land M."/>
            <person name="Hauser L."/>
            <person name="Kyrpides N."/>
            <person name="Mikhailova N."/>
            <person name="Sieprawska-Lupa M."/>
            <person name="Whitman W.B."/>
            <person name="Anderson I."/>
            <person name="Woyke T."/>
        </authorList>
    </citation>
    <scope>NUCLEOTIDE SEQUENCE [LARGE SCALE GENOMIC DNA]</scope>
    <source>
        <strain evidence="7">ATCC BAA-1072 / DSM 3721 / NBRC 107634 / OCM 161 / Z-7303</strain>
    </source>
</reference>
<dbReference type="Pfam" id="PF04015">
    <property type="entry name" value="DUF362"/>
    <property type="match status" value="1"/>
</dbReference>
<dbReference type="OrthoDB" id="5583at2157"/>
<evidence type="ECO:0000256" key="2">
    <source>
        <dbReference type="ARBA" id="ARBA00022723"/>
    </source>
</evidence>
<keyword evidence="7" id="KW-1185">Reference proteome</keyword>
<dbReference type="GO" id="GO:0051539">
    <property type="term" value="F:4 iron, 4 sulfur cluster binding"/>
    <property type="evidence" value="ECO:0007669"/>
    <property type="project" value="UniProtKB-KW"/>
</dbReference>
<dbReference type="Pfam" id="PF12838">
    <property type="entry name" value="Fer4_7"/>
    <property type="match status" value="1"/>
</dbReference>
<keyword evidence="3" id="KW-0408">Iron</keyword>
<protein>
    <submittedName>
        <fullName evidence="6">4Fe-4S ferredoxin iron-sulfur binding domain protein</fullName>
    </submittedName>
</protein>
<dbReference type="SUPFAM" id="SSF54862">
    <property type="entry name" value="4Fe-4S ferredoxins"/>
    <property type="match status" value="1"/>
</dbReference>
<dbReference type="HOGENOM" id="CLU_046240_0_0_2"/>
<name>D7E7Z6_METEZ</name>
<evidence type="ECO:0000256" key="1">
    <source>
        <dbReference type="ARBA" id="ARBA00022485"/>
    </source>
</evidence>
<dbReference type="PANTHER" id="PTHR24960:SF79">
    <property type="entry name" value="PHOTOSYSTEM I IRON-SULFUR CENTER"/>
    <property type="match status" value="1"/>
</dbReference>
<dbReference type="EMBL" id="CP002069">
    <property type="protein sequence ID" value="ADI73338.1"/>
    <property type="molecule type" value="Genomic_DNA"/>
</dbReference>
<dbReference type="Gene3D" id="3.30.70.20">
    <property type="match status" value="1"/>
</dbReference>
<dbReference type="InterPro" id="IPR050157">
    <property type="entry name" value="PSI_iron-sulfur_center"/>
</dbReference>
<feature type="domain" description="4Fe-4S ferredoxin-type" evidence="5">
    <location>
        <begin position="213"/>
        <end position="241"/>
    </location>
</feature>
<gene>
    <name evidence="6" type="ordered locus">Metev_0420</name>
</gene>
<dbReference type="InterPro" id="IPR017896">
    <property type="entry name" value="4Fe4S_Fe-S-bd"/>
</dbReference>
<proteinExistence type="predicted"/>
<keyword evidence="2" id="KW-0479">Metal-binding</keyword>
<keyword evidence="4" id="KW-0411">Iron-sulfur</keyword>
<dbReference type="PANTHER" id="PTHR24960">
    <property type="entry name" value="PHOTOSYSTEM I IRON-SULFUR CENTER-RELATED"/>
    <property type="match status" value="1"/>
</dbReference>
<sequence length="353" mass="37610">MSNVYFKPVDSISPNQTQIDQVKELYPEISPVEEGDLVAIKIHPGEHGNTTHIHPAIVRAVVDMVKDEGGIPFVVDTTVLYNGMRFNAADALWTASVNGFTQESMNAPVIIGDGLMGDESVTVEINGEELKQTTVASAIAKADSMIVLSHVKGHPATGFGGAVKNLGMGCLDKDGKTDCHEVGIPTIEPEKCVGCETCIDMCAWGALKMEDGKAVVDTELCKGEGFCVESCPEGAIVPPENFTEGLQKRIGEASIATINSLSGKIGYINWIFDLTLGCDCFGFYTPSFSKDVGILASKDPVAIDMASIDLINSKMEEHGSKSSMKDVWGVDPKIQVDAAEKIGAGSEGYTLKK</sequence>
<organism evidence="6 7">
    <name type="scientific">Methanohalobium evestigatum (strain ATCC BAA-1072 / DSM 3721 / NBRC 107634 / OCM 161 / Z-7303)</name>
    <dbReference type="NCBI Taxonomy" id="644295"/>
    <lineage>
        <taxon>Archaea</taxon>
        <taxon>Methanobacteriati</taxon>
        <taxon>Methanobacteriota</taxon>
        <taxon>Stenosarchaea group</taxon>
        <taxon>Methanomicrobia</taxon>
        <taxon>Methanosarcinales</taxon>
        <taxon>Methanosarcinaceae</taxon>
        <taxon>Methanohalobium</taxon>
    </lineage>
</organism>
<accession>D7E7Z6</accession>
<dbReference type="KEGG" id="mev:Metev_0420"/>
<evidence type="ECO:0000259" key="5">
    <source>
        <dbReference type="PROSITE" id="PS51379"/>
    </source>
</evidence>
<feature type="domain" description="4Fe-4S ferredoxin-type" evidence="5">
    <location>
        <begin position="183"/>
        <end position="212"/>
    </location>
</feature>
<evidence type="ECO:0000256" key="3">
    <source>
        <dbReference type="ARBA" id="ARBA00023004"/>
    </source>
</evidence>
<dbReference type="InterPro" id="IPR007160">
    <property type="entry name" value="DUF362"/>
</dbReference>
<dbReference type="GeneID" id="9346039"/>
<dbReference type="GO" id="GO:0046872">
    <property type="term" value="F:metal ion binding"/>
    <property type="evidence" value="ECO:0007669"/>
    <property type="project" value="UniProtKB-KW"/>
</dbReference>